<protein>
    <submittedName>
        <fullName evidence="1">Pyridoxamine 5'-phosphate oxidase family protein</fullName>
        <ecNumber evidence="1">1.-.-.-</ecNumber>
    </submittedName>
</protein>
<evidence type="ECO:0000313" key="1">
    <source>
        <dbReference type="EMBL" id="MFD1747310.1"/>
    </source>
</evidence>
<dbReference type="EMBL" id="JBHUEQ010000035">
    <property type="protein sequence ID" value="MFD1747310.1"/>
    <property type="molecule type" value="Genomic_DNA"/>
</dbReference>
<reference evidence="2" key="1">
    <citation type="journal article" date="2019" name="Int. J. Syst. Evol. Microbiol.">
        <title>The Global Catalogue of Microorganisms (GCM) 10K type strain sequencing project: providing services to taxonomists for standard genome sequencing and annotation.</title>
        <authorList>
            <consortium name="The Broad Institute Genomics Platform"/>
            <consortium name="The Broad Institute Genome Sequencing Center for Infectious Disease"/>
            <person name="Wu L."/>
            <person name="Ma J."/>
        </authorList>
    </citation>
    <scope>NUCLEOTIDE SEQUENCE [LARGE SCALE GENOMIC DNA]</scope>
    <source>
        <strain evidence="2">CG52</strain>
    </source>
</reference>
<dbReference type="PANTHER" id="PTHR34071:SF2">
    <property type="entry name" value="FLAVIN-NUCLEOTIDE-BINDING PROTEIN"/>
    <property type="match status" value="1"/>
</dbReference>
<dbReference type="SUPFAM" id="SSF50475">
    <property type="entry name" value="FMN-binding split barrel"/>
    <property type="match status" value="1"/>
</dbReference>
<keyword evidence="1" id="KW-0560">Oxidoreductase</keyword>
<dbReference type="PANTHER" id="PTHR34071">
    <property type="entry name" value="5-NITROIMIDAZOLE ANTIBIOTICS RESISTANCE PROTEIN, NIMA-FAMILY-RELATED PROTEIN-RELATED"/>
    <property type="match status" value="1"/>
</dbReference>
<accession>A0ABW4M7J3</accession>
<name>A0ABW4M7J3_9HYPH</name>
<dbReference type="InterPro" id="IPR012349">
    <property type="entry name" value="Split_barrel_FMN-bd"/>
</dbReference>
<dbReference type="Proteomes" id="UP001597322">
    <property type="component" value="Unassembled WGS sequence"/>
</dbReference>
<sequence>MNDTLMTDESRLRREHHKGHYDRETVYRILDENPFCHLAFVQQGQPVVIPTMQWRVGDMVYWHGSSKSRIAHGSDSAKVCLTASRIDGLVLARSAFEHTVNFESVVVIGEAQRFEDTAQKTALLESFFDHLFPGRWDALRAMTASELKATAVMGLPLHSASAKIRRGPPNEPEEDRATPVWGGVLPIAMQFGKPLPDEFNQMPEPGYLARLRTKP</sequence>
<dbReference type="EC" id="1.-.-.-" evidence="1"/>
<dbReference type="Pfam" id="PF12900">
    <property type="entry name" value="Pyridox_ox_2"/>
    <property type="match status" value="1"/>
</dbReference>
<organism evidence="1 2">
    <name type="scientific">Rhizobium helianthi</name>
    <dbReference type="NCBI Taxonomy" id="1132695"/>
    <lineage>
        <taxon>Bacteria</taxon>
        <taxon>Pseudomonadati</taxon>
        <taxon>Pseudomonadota</taxon>
        <taxon>Alphaproteobacteria</taxon>
        <taxon>Hyphomicrobiales</taxon>
        <taxon>Rhizobiaceae</taxon>
        <taxon>Rhizobium/Agrobacterium group</taxon>
        <taxon>Rhizobium</taxon>
    </lineage>
</organism>
<keyword evidence="2" id="KW-1185">Reference proteome</keyword>
<comment type="caution">
    <text evidence="1">The sequence shown here is derived from an EMBL/GenBank/DDBJ whole genome shotgun (WGS) entry which is preliminary data.</text>
</comment>
<proteinExistence type="predicted"/>
<gene>
    <name evidence="1" type="ORF">ACFSE1_17705</name>
</gene>
<evidence type="ECO:0000313" key="2">
    <source>
        <dbReference type="Proteomes" id="UP001597322"/>
    </source>
</evidence>
<dbReference type="Gene3D" id="2.30.110.10">
    <property type="entry name" value="Electron Transport, Fmn-binding Protein, Chain A"/>
    <property type="match status" value="1"/>
</dbReference>
<dbReference type="InterPro" id="IPR024747">
    <property type="entry name" value="Pyridox_Oxase-rel"/>
</dbReference>
<dbReference type="GO" id="GO:0016491">
    <property type="term" value="F:oxidoreductase activity"/>
    <property type="evidence" value="ECO:0007669"/>
    <property type="project" value="UniProtKB-KW"/>
</dbReference>
<dbReference type="RefSeq" id="WP_377404353.1">
    <property type="nucleotide sequence ID" value="NZ_JBHUEQ010000035.1"/>
</dbReference>